<dbReference type="Pfam" id="PF00392">
    <property type="entry name" value="GntR"/>
    <property type="match status" value="1"/>
</dbReference>
<dbReference type="InterPro" id="IPR036390">
    <property type="entry name" value="WH_DNA-bd_sf"/>
</dbReference>
<feature type="domain" description="HTH gntR-type" evidence="4">
    <location>
        <begin position="8"/>
        <end position="75"/>
    </location>
</feature>
<protein>
    <submittedName>
        <fullName evidence="5">Transcriptional regulator, GntR family</fullName>
    </submittedName>
</protein>
<keyword evidence="1" id="KW-0805">Transcription regulation</keyword>
<keyword evidence="2" id="KW-0238">DNA-binding</keyword>
<dbReference type="Gene3D" id="1.10.10.10">
    <property type="entry name" value="Winged helix-like DNA-binding domain superfamily/Winged helix DNA-binding domain"/>
    <property type="match status" value="1"/>
</dbReference>
<dbReference type="SUPFAM" id="SSF46785">
    <property type="entry name" value="Winged helix' DNA-binding domain"/>
    <property type="match status" value="1"/>
</dbReference>
<dbReference type="InterPro" id="IPR000524">
    <property type="entry name" value="Tscrpt_reg_HTH_GntR"/>
</dbReference>
<dbReference type="RefSeq" id="WP_020952799.1">
    <property type="nucleotide sequence ID" value="NC_022042.1"/>
</dbReference>
<evidence type="ECO:0000256" key="3">
    <source>
        <dbReference type="ARBA" id="ARBA00023163"/>
    </source>
</evidence>
<dbReference type="HOGENOM" id="CLU_017584_5_1_5"/>
<evidence type="ECO:0000256" key="1">
    <source>
        <dbReference type="ARBA" id="ARBA00023015"/>
    </source>
</evidence>
<dbReference type="InterPro" id="IPR036388">
    <property type="entry name" value="WH-like_DNA-bd_sf"/>
</dbReference>
<dbReference type="GO" id="GO:0003700">
    <property type="term" value="F:DNA-binding transcription factor activity"/>
    <property type="evidence" value="ECO:0007669"/>
    <property type="project" value="InterPro"/>
</dbReference>
<dbReference type="SMART" id="SM00895">
    <property type="entry name" value="FCD"/>
    <property type="match status" value="1"/>
</dbReference>
<reference evidence="5 6" key="1">
    <citation type="journal article" date="2014" name="BMC Genomics">
        <title>Architecture and functions of a multipartite genome of the methylotrophic bacterium Paracoccus aminophilus JCM 7686, containing primary and secondary chromids.</title>
        <authorList>
            <person name="Dziewit L."/>
            <person name="Czarnecki J."/>
            <person name="Wibberg D."/>
            <person name="Radlinska M."/>
            <person name="Mrozek P."/>
            <person name="Szymczak M."/>
            <person name="Schluter A."/>
            <person name="Puhler A."/>
            <person name="Bartosik D."/>
        </authorList>
    </citation>
    <scope>NUCLEOTIDE SEQUENCE [LARGE SCALE GENOMIC DNA]</scope>
    <source>
        <strain evidence="5">JCM 7686</strain>
        <plasmid evidence="6">Plasmid pAMI1</plasmid>
    </source>
</reference>
<dbReference type="CDD" id="cd07377">
    <property type="entry name" value="WHTH_GntR"/>
    <property type="match status" value="1"/>
</dbReference>
<dbReference type="InterPro" id="IPR011711">
    <property type="entry name" value="GntR_C"/>
</dbReference>
<dbReference type="PANTHER" id="PTHR43537">
    <property type="entry name" value="TRANSCRIPTIONAL REGULATOR, GNTR FAMILY"/>
    <property type="match status" value="1"/>
</dbReference>
<dbReference type="AlphaFoldDB" id="S5XZD7"/>
<dbReference type="InterPro" id="IPR008920">
    <property type="entry name" value="TF_FadR/GntR_C"/>
</dbReference>
<sequence length="224" mass="24313">MTEKPGDGSLTGGVREELTRLILSGEFQPGDRLNELSLTQRLGVSRGIIREAVRSLEHARLVEIIPNRGVVVRTVDVPDALELYEVRAALAMAAGRLAAIRASKEQLDALSALHAKMVAATEANDIPSYTAANHAFHDAIFTAASNSRLKEHDLSVRNEMQLYIRRGALGHAQLKASNLEHGRILAALIASDSEGAAREFEQHIANGKQRMLENLRSAQALRAG</sequence>
<dbReference type="SUPFAM" id="SSF48008">
    <property type="entry name" value="GntR ligand-binding domain-like"/>
    <property type="match status" value="1"/>
</dbReference>
<dbReference type="PATRIC" id="fig|1367847.3.peg.3580"/>
<dbReference type="SMART" id="SM00345">
    <property type="entry name" value="HTH_GNTR"/>
    <property type="match status" value="1"/>
</dbReference>
<dbReference type="PANTHER" id="PTHR43537:SF49">
    <property type="entry name" value="TRANSCRIPTIONAL REGULATORY PROTEIN"/>
    <property type="match status" value="1"/>
</dbReference>
<dbReference type="GO" id="GO:0003677">
    <property type="term" value="F:DNA binding"/>
    <property type="evidence" value="ECO:0007669"/>
    <property type="project" value="UniProtKB-KW"/>
</dbReference>
<evidence type="ECO:0000313" key="5">
    <source>
        <dbReference type="EMBL" id="AGT10652.1"/>
    </source>
</evidence>
<evidence type="ECO:0000256" key="2">
    <source>
        <dbReference type="ARBA" id="ARBA00023125"/>
    </source>
</evidence>
<dbReference type="EMBL" id="CP006651">
    <property type="protein sequence ID" value="AGT10652.1"/>
    <property type="molecule type" value="Genomic_DNA"/>
</dbReference>
<dbReference type="Pfam" id="PF07729">
    <property type="entry name" value="FCD"/>
    <property type="match status" value="1"/>
</dbReference>
<dbReference type="Gene3D" id="1.20.120.530">
    <property type="entry name" value="GntR ligand-binding domain-like"/>
    <property type="match status" value="1"/>
</dbReference>
<name>S5XZD7_PARAH</name>
<geneLocation type="plasmid" evidence="5 6">
    <name>pAMI1</name>
</geneLocation>
<dbReference type="PROSITE" id="PS50949">
    <property type="entry name" value="HTH_GNTR"/>
    <property type="match status" value="1"/>
</dbReference>
<keyword evidence="6" id="KW-1185">Reference proteome</keyword>
<organism evidence="5 6">
    <name type="scientific">Paracoccus aminophilus JCM 7686</name>
    <dbReference type="NCBI Taxonomy" id="1367847"/>
    <lineage>
        <taxon>Bacteria</taxon>
        <taxon>Pseudomonadati</taxon>
        <taxon>Pseudomonadota</taxon>
        <taxon>Alphaproteobacteria</taxon>
        <taxon>Rhodobacterales</taxon>
        <taxon>Paracoccaceae</taxon>
        <taxon>Paracoccus</taxon>
    </lineage>
</organism>
<dbReference type="KEGG" id="pami:JCM7686_pAMI1p066"/>
<accession>S5XZD7</accession>
<dbReference type="OrthoDB" id="7620579at2"/>
<evidence type="ECO:0000259" key="4">
    <source>
        <dbReference type="PROSITE" id="PS50949"/>
    </source>
</evidence>
<keyword evidence="5" id="KW-0614">Plasmid</keyword>
<dbReference type="Proteomes" id="UP000015480">
    <property type="component" value="Plasmid pAMI1"/>
</dbReference>
<keyword evidence="3" id="KW-0804">Transcription</keyword>
<proteinExistence type="predicted"/>
<gene>
    <name evidence="5" type="ORF">JCM7686_pAMI1p066</name>
</gene>
<evidence type="ECO:0000313" key="6">
    <source>
        <dbReference type="Proteomes" id="UP000015480"/>
    </source>
</evidence>